<reference evidence="1" key="1">
    <citation type="submission" date="2014-09" db="EMBL/GenBank/DDBJ databases">
        <authorList>
            <person name="Magalhaes I.L.F."/>
            <person name="Oliveira U."/>
            <person name="Santos F.R."/>
            <person name="Vidigal T.H.D.A."/>
            <person name="Brescovit A.D."/>
            <person name="Santos A.J."/>
        </authorList>
    </citation>
    <scope>NUCLEOTIDE SEQUENCE</scope>
    <source>
        <tissue evidence="1">Shoot tissue taken approximately 20 cm above the soil surface</tissue>
    </source>
</reference>
<organism evidence="1">
    <name type="scientific">Arundo donax</name>
    <name type="common">Giant reed</name>
    <name type="synonym">Donax arundinaceus</name>
    <dbReference type="NCBI Taxonomy" id="35708"/>
    <lineage>
        <taxon>Eukaryota</taxon>
        <taxon>Viridiplantae</taxon>
        <taxon>Streptophyta</taxon>
        <taxon>Embryophyta</taxon>
        <taxon>Tracheophyta</taxon>
        <taxon>Spermatophyta</taxon>
        <taxon>Magnoliopsida</taxon>
        <taxon>Liliopsida</taxon>
        <taxon>Poales</taxon>
        <taxon>Poaceae</taxon>
        <taxon>PACMAD clade</taxon>
        <taxon>Arundinoideae</taxon>
        <taxon>Arundineae</taxon>
        <taxon>Arundo</taxon>
    </lineage>
</organism>
<name>A0A0A8YZR5_ARUDO</name>
<dbReference type="AlphaFoldDB" id="A0A0A8YZR5"/>
<sequence>MTMRRPFISSRHNSYPLTIMLSTISPVSSRSGTLSLVFLPVSASKSY</sequence>
<proteinExistence type="predicted"/>
<evidence type="ECO:0000313" key="1">
    <source>
        <dbReference type="EMBL" id="JAD32604.1"/>
    </source>
</evidence>
<protein>
    <submittedName>
        <fullName evidence="1">Uncharacterized protein</fullName>
    </submittedName>
</protein>
<dbReference type="EMBL" id="GBRH01265291">
    <property type="protein sequence ID" value="JAD32604.1"/>
    <property type="molecule type" value="Transcribed_RNA"/>
</dbReference>
<reference evidence="1" key="2">
    <citation type="journal article" date="2015" name="Data Brief">
        <title>Shoot transcriptome of the giant reed, Arundo donax.</title>
        <authorList>
            <person name="Barrero R.A."/>
            <person name="Guerrero F.D."/>
            <person name="Moolhuijzen P."/>
            <person name="Goolsby J.A."/>
            <person name="Tidwell J."/>
            <person name="Bellgard S.E."/>
            <person name="Bellgard M.I."/>
        </authorList>
    </citation>
    <scope>NUCLEOTIDE SEQUENCE</scope>
    <source>
        <tissue evidence="1">Shoot tissue taken approximately 20 cm above the soil surface</tissue>
    </source>
</reference>
<accession>A0A0A8YZR5</accession>